<sequence>MRPGLHIHQQYSPLSPVSRMAGLQPSWRVNGKFILAKLIEPDEPEFLELPVLCLMFLVTAPQPHAGQLCHKANRKQMGGCQFLKAVCASKVTTPTPTQGCASKVTTPTPTQGCMCFKAIRVRSFEPWLVSLTLDLGDGPCVYRLARAEPPDTDSLDSRE</sequence>
<accession>A0AAE1QKU5</accession>
<organism evidence="1 2">
    <name type="scientific">Petrolisthes manimaculis</name>
    <dbReference type="NCBI Taxonomy" id="1843537"/>
    <lineage>
        <taxon>Eukaryota</taxon>
        <taxon>Metazoa</taxon>
        <taxon>Ecdysozoa</taxon>
        <taxon>Arthropoda</taxon>
        <taxon>Crustacea</taxon>
        <taxon>Multicrustacea</taxon>
        <taxon>Malacostraca</taxon>
        <taxon>Eumalacostraca</taxon>
        <taxon>Eucarida</taxon>
        <taxon>Decapoda</taxon>
        <taxon>Pleocyemata</taxon>
        <taxon>Anomura</taxon>
        <taxon>Galatheoidea</taxon>
        <taxon>Porcellanidae</taxon>
        <taxon>Petrolisthes</taxon>
    </lineage>
</organism>
<proteinExistence type="predicted"/>
<reference evidence="1" key="1">
    <citation type="submission" date="2023-11" db="EMBL/GenBank/DDBJ databases">
        <title>Genome assemblies of two species of porcelain crab, Petrolisthes cinctipes and Petrolisthes manimaculis (Anomura: Porcellanidae).</title>
        <authorList>
            <person name="Angst P."/>
        </authorList>
    </citation>
    <scope>NUCLEOTIDE SEQUENCE</scope>
    <source>
        <strain evidence="1">PB745_02</strain>
        <tissue evidence="1">Gill</tissue>
    </source>
</reference>
<protein>
    <submittedName>
        <fullName evidence="1">Uncharacterized protein</fullName>
    </submittedName>
</protein>
<name>A0AAE1QKU5_9EUCA</name>
<keyword evidence="2" id="KW-1185">Reference proteome</keyword>
<dbReference type="EMBL" id="JAWZYT010000089">
    <property type="protein sequence ID" value="KAK4328300.1"/>
    <property type="molecule type" value="Genomic_DNA"/>
</dbReference>
<evidence type="ECO:0000313" key="1">
    <source>
        <dbReference type="EMBL" id="KAK4328300.1"/>
    </source>
</evidence>
<gene>
    <name evidence="1" type="ORF">Pmani_001284</name>
</gene>
<dbReference type="Proteomes" id="UP001292094">
    <property type="component" value="Unassembled WGS sequence"/>
</dbReference>
<comment type="caution">
    <text evidence="1">The sequence shown here is derived from an EMBL/GenBank/DDBJ whole genome shotgun (WGS) entry which is preliminary data.</text>
</comment>
<evidence type="ECO:0000313" key="2">
    <source>
        <dbReference type="Proteomes" id="UP001292094"/>
    </source>
</evidence>
<dbReference type="AlphaFoldDB" id="A0AAE1QKU5"/>